<feature type="transmembrane region" description="Helical" evidence="1">
    <location>
        <begin position="99"/>
        <end position="119"/>
    </location>
</feature>
<feature type="domain" description="FecR protein" evidence="2">
    <location>
        <begin position="134"/>
        <end position="220"/>
    </location>
</feature>
<name>A0AA37NPX6_9BACT</name>
<organism evidence="4 5">
    <name type="scientific">Alistipes finegoldii</name>
    <dbReference type="NCBI Taxonomy" id="214856"/>
    <lineage>
        <taxon>Bacteria</taxon>
        <taxon>Pseudomonadati</taxon>
        <taxon>Bacteroidota</taxon>
        <taxon>Bacteroidia</taxon>
        <taxon>Bacteroidales</taxon>
        <taxon>Rikenellaceae</taxon>
        <taxon>Alistipes</taxon>
    </lineage>
</organism>
<dbReference type="Pfam" id="PF04773">
    <property type="entry name" value="FecR"/>
    <property type="match status" value="1"/>
</dbReference>
<keyword evidence="1" id="KW-0472">Membrane</keyword>
<dbReference type="PANTHER" id="PTHR30273">
    <property type="entry name" value="PERIPLASMIC SIGNAL SENSOR AND SIGMA FACTOR ACTIVATOR FECR-RELATED"/>
    <property type="match status" value="1"/>
</dbReference>
<reference evidence="4" key="1">
    <citation type="submission" date="2022-01" db="EMBL/GenBank/DDBJ databases">
        <title>Novel bile acid biosynthetic pathways are enriched in the microbiome of centenarians.</title>
        <authorList>
            <person name="Sato Y."/>
            <person name="Atarashi K."/>
            <person name="Plichta R.D."/>
            <person name="Arai Y."/>
            <person name="Sasajima S."/>
            <person name="Kearney M.S."/>
            <person name="Suda W."/>
            <person name="Takeshita K."/>
            <person name="Sasaki T."/>
            <person name="Okamoto S."/>
            <person name="Skelly N.A."/>
            <person name="Okamura Y."/>
            <person name="Vlamakis H."/>
            <person name="Li Y."/>
            <person name="Tanoue T."/>
            <person name="Takei H."/>
            <person name="Nittono H."/>
            <person name="Narushima S."/>
            <person name="Irie J."/>
            <person name="Itoh H."/>
            <person name="Moriya K."/>
            <person name="Sugiura Y."/>
            <person name="Suematsu M."/>
            <person name="Moritoki N."/>
            <person name="Shibata S."/>
            <person name="Littman R.D."/>
            <person name="Fischbach A.M."/>
            <person name="Uwamino Y."/>
            <person name="Inoue T."/>
            <person name="Honda A."/>
            <person name="Hattori M."/>
            <person name="Murai T."/>
            <person name="Xavier J.R."/>
            <person name="Hirose N."/>
            <person name="Honda K."/>
        </authorList>
    </citation>
    <scope>NUCLEOTIDE SEQUENCE</scope>
    <source>
        <strain evidence="4">CE91-St16</strain>
    </source>
</reference>
<keyword evidence="1" id="KW-0812">Transmembrane</keyword>
<comment type="caution">
    <text evidence="4">The sequence shown here is derived from an EMBL/GenBank/DDBJ whole genome shotgun (WGS) entry which is preliminary data.</text>
</comment>
<dbReference type="Gene3D" id="3.55.50.30">
    <property type="match status" value="1"/>
</dbReference>
<dbReference type="GO" id="GO:0016989">
    <property type="term" value="F:sigma factor antagonist activity"/>
    <property type="evidence" value="ECO:0007669"/>
    <property type="project" value="TreeGrafter"/>
</dbReference>
<dbReference type="Gene3D" id="2.60.120.1440">
    <property type="match status" value="1"/>
</dbReference>
<evidence type="ECO:0000256" key="1">
    <source>
        <dbReference type="SAM" id="Phobius"/>
    </source>
</evidence>
<gene>
    <name evidence="4" type="ORF">CE91St16_33320</name>
</gene>
<evidence type="ECO:0000313" key="4">
    <source>
        <dbReference type="EMBL" id="GKI20424.1"/>
    </source>
</evidence>
<dbReference type="InterPro" id="IPR012373">
    <property type="entry name" value="Ferrdict_sens_TM"/>
</dbReference>
<dbReference type="InterPro" id="IPR006860">
    <property type="entry name" value="FecR"/>
</dbReference>
<dbReference type="InterPro" id="IPR032508">
    <property type="entry name" value="FecR_C"/>
</dbReference>
<evidence type="ECO:0000259" key="3">
    <source>
        <dbReference type="Pfam" id="PF16344"/>
    </source>
</evidence>
<dbReference type="RefSeq" id="WP_244077129.1">
    <property type="nucleotide sequence ID" value="NZ_AP025581.1"/>
</dbReference>
<protein>
    <submittedName>
        <fullName evidence="4">Iron dicitrate transporter FecR</fullName>
    </submittedName>
</protein>
<sequence length="332" mass="36898">MKQDDTTARFDEQLLTAYFSGTATAEEEQALLAWIRSSDDNRRTFAELRAVWQRGRMQRPDTQLQARFVRSLNSLNRRIDALGADAPLRRSRRIPLRRFAAAAIVAVALAAAFMTYRVATAPFVHRFHNADTVAMHVAMPDGTDVWLSPGTTLSYDDTFRIDGRNVELDGEAYFDVTHDAGQPFVVTAPAFRVHVLGTVFNVRSFSGEPVAEATLAEGSVALQHAGGRNLICLHPGQQAVYDAEAELLEVNEVPVGDLLLIRYGVVTLDNATLPEIVARIERTYGVSLRIGAQQIPGERYNFSFQKDASVEDVVELLQFVSGCRFEIIQLNR</sequence>
<dbReference type="AlphaFoldDB" id="A0AA37NPX6"/>
<dbReference type="EMBL" id="BQOL01000002">
    <property type="protein sequence ID" value="GKI20424.1"/>
    <property type="molecule type" value="Genomic_DNA"/>
</dbReference>
<keyword evidence="1" id="KW-1133">Transmembrane helix</keyword>
<proteinExistence type="predicted"/>
<feature type="domain" description="Protein FecR C-terminal" evidence="3">
    <location>
        <begin position="267"/>
        <end position="327"/>
    </location>
</feature>
<dbReference type="PIRSF" id="PIRSF018266">
    <property type="entry name" value="FecR"/>
    <property type="match status" value="1"/>
</dbReference>
<evidence type="ECO:0000259" key="2">
    <source>
        <dbReference type="Pfam" id="PF04773"/>
    </source>
</evidence>
<accession>A0AA37NPX6</accession>
<dbReference type="Pfam" id="PF16344">
    <property type="entry name" value="FecR_C"/>
    <property type="match status" value="1"/>
</dbReference>
<dbReference type="Proteomes" id="UP001055105">
    <property type="component" value="Unassembled WGS sequence"/>
</dbReference>
<evidence type="ECO:0000313" key="5">
    <source>
        <dbReference type="Proteomes" id="UP001055105"/>
    </source>
</evidence>
<dbReference type="PANTHER" id="PTHR30273:SF2">
    <property type="entry name" value="PROTEIN FECR"/>
    <property type="match status" value="1"/>
</dbReference>